<feature type="region of interest" description="Disordered" evidence="1">
    <location>
        <begin position="388"/>
        <end position="447"/>
    </location>
</feature>
<dbReference type="AlphaFoldDB" id="A0A7G9FM17"/>
<evidence type="ECO:0000256" key="2">
    <source>
        <dbReference type="SAM" id="Phobius"/>
    </source>
</evidence>
<keyword evidence="2" id="KW-1133">Transmembrane helix</keyword>
<dbReference type="RefSeq" id="WP_249321284.1">
    <property type="nucleotide sequence ID" value="NZ_CP060632.1"/>
</dbReference>
<protein>
    <submittedName>
        <fullName evidence="3">Uncharacterized protein</fullName>
    </submittedName>
</protein>
<name>A0A7G9FM17_9FIRM</name>
<organism evidence="3 4">
    <name type="scientific">Wujia chipingensis</name>
    <dbReference type="NCBI Taxonomy" id="2763670"/>
    <lineage>
        <taxon>Bacteria</taxon>
        <taxon>Bacillati</taxon>
        <taxon>Bacillota</taxon>
        <taxon>Clostridia</taxon>
        <taxon>Lachnospirales</taxon>
        <taxon>Lachnospiraceae</taxon>
        <taxon>Wujia</taxon>
    </lineage>
</organism>
<reference evidence="3 4" key="1">
    <citation type="submission" date="2020-08" db="EMBL/GenBank/DDBJ databases">
        <authorList>
            <person name="Liu C."/>
            <person name="Sun Q."/>
        </authorList>
    </citation>
    <scope>NUCLEOTIDE SEQUENCE [LARGE SCALE GENOMIC DNA]</scope>
    <source>
        <strain evidence="3 4">NSJ-4</strain>
    </source>
</reference>
<sequence length="479" mass="51975">MKVRERLMRKVMAVVIAAATIFSISGGTKVVPVKAAVEVAEVLDETGMKIAGYTTFEVAARNVYNNYTIKMLADATETCSVDIGNKNLTIDLNDKNLTITQISTMNALTIKNGSMSAEIDNANVGNDPVLTLNDVKLTISHLYWATNGGVALEGTSQVDMVGDYCWLEKLTMQESCVFEVGTNAYINNYGNVANGLDVKEFLPEGYRFNAKGTRIFDQQRNEASNYVLRYRRLTDSQLTVTLNPDTYVYDGNEKKPTVTVTYDGQILTENTSYKLTYANNKDAGTASVTINGINSLHGQIVKNFIIKKADQNAPTGLTPTAETIDGKNDGQIANLATTMEYSVDQTSWTACTGTTLTQLSDGDYYVRYKETNNYYASPSTKVVVAKGVAPSTTGEQTTTEGTTTTENQTTGEQATTQQTFVEQPDGATTQAGAPKTTETSKKTDKTVSTGDAYPIAIMITLMLGAGVGITGMIRRRKEK</sequence>
<keyword evidence="2" id="KW-0812">Transmembrane</keyword>
<feature type="compositionally biased region" description="Low complexity" evidence="1">
    <location>
        <begin position="392"/>
        <end position="419"/>
    </location>
</feature>
<proteinExistence type="predicted"/>
<evidence type="ECO:0000256" key="1">
    <source>
        <dbReference type="SAM" id="MobiDB-lite"/>
    </source>
</evidence>
<keyword evidence="2" id="KW-0472">Membrane</keyword>
<keyword evidence="4" id="KW-1185">Reference proteome</keyword>
<evidence type="ECO:0000313" key="4">
    <source>
        <dbReference type="Proteomes" id="UP000515819"/>
    </source>
</evidence>
<accession>A0A7G9FM17</accession>
<dbReference type="EMBL" id="CP060632">
    <property type="protein sequence ID" value="QNL99598.1"/>
    <property type="molecule type" value="Genomic_DNA"/>
</dbReference>
<dbReference type="Proteomes" id="UP000515819">
    <property type="component" value="Chromosome"/>
</dbReference>
<dbReference type="KEGG" id="wcp:H9Q76_12950"/>
<evidence type="ECO:0000313" key="3">
    <source>
        <dbReference type="EMBL" id="QNL99598.1"/>
    </source>
</evidence>
<gene>
    <name evidence="3" type="ORF">H9Q76_12950</name>
</gene>
<feature type="transmembrane region" description="Helical" evidence="2">
    <location>
        <begin position="452"/>
        <end position="473"/>
    </location>
</feature>